<keyword evidence="5" id="KW-1185">Reference proteome</keyword>
<proteinExistence type="predicted"/>
<evidence type="ECO:0000313" key="5">
    <source>
        <dbReference type="Proteomes" id="UP001057474"/>
    </source>
</evidence>
<gene>
    <name evidence="4" type="ORF">J2N86_05725</name>
</gene>
<dbReference type="PROSITE" id="PS00584">
    <property type="entry name" value="PFKB_KINASES_2"/>
    <property type="match status" value="1"/>
</dbReference>
<dbReference type="EMBL" id="CP071527">
    <property type="protein sequence ID" value="USQ14799.1"/>
    <property type="molecule type" value="Genomic_DNA"/>
</dbReference>
<keyword evidence="1" id="KW-0808">Transferase</keyword>
<protein>
    <submittedName>
        <fullName evidence="4">Bifunctional hydroxymethylpyrimidine kinase/phosphomethylpyrimidine kinase</fullName>
    </submittedName>
</protein>
<dbReference type="InterPro" id="IPR011611">
    <property type="entry name" value="PfkB_dom"/>
</dbReference>
<evidence type="ECO:0000256" key="1">
    <source>
        <dbReference type="ARBA" id="ARBA00022679"/>
    </source>
</evidence>
<accession>A0ABY4YB04</accession>
<evidence type="ECO:0000313" key="4">
    <source>
        <dbReference type="EMBL" id="USQ14799.1"/>
    </source>
</evidence>
<evidence type="ECO:0000259" key="3">
    <source>
        <dbReference type="Pfam" id="PF00294"/>
    </source>
</evidence>
<keyword evidence="2 4" id="KW-0418">Kinase</keyword>
<feature type="domain" description="Carbohydrate kinase PfkB" evidence="3">
    <location>
        <begin position="39"/>
        <end position="154"/>
    </location>
</feature>
<dbReference type="SUPFAM" id="SSF53613">
    <property type="entry name" value="Ribokinase-like"/>
    <property type="match status" value="1"/>
</dbReference>
<dbReference type="GO" id="GO:0016301">
    <property type="term" value="F:kinase activity"/>
    <property type="evidence" value="ECO:0007669"/>
    <property type="project" value="UniProtKB-KW"/>
</dbReference>
<dbReference type="Proteomes" id="UP001057474">
    <property type="component" value="Chromosome"/>
</dbReference>
<reference evidence="4" key="1">
    <citation type="submission" date="2021-03" db="EMBL/GenBank/DDBJ databases">
        <title>Legionella lytica PCM 2298.</title>
        <authorList>
            <person name="Koper P."/>
        </authorList>
    </citation>
    <scope>NUCLEOTIDE SEQUENCE</scope>
    <source>
        <strain evidence="4">PCM 2298</strain>
    </source>
</reference>
<dbReference type="InterPro" id="IPR002173">
    <property type="entry name" value="Carboh/pur_kinase_PfkB_CS"/>
</dbReference>
<dbReference type="PANTHER" id="PTHR10584">
    <property type="entry name" value="SUGAR KINASE"/>
    <property type="match status" value="1"/>
</dbReference>
<dbReference type="Pfam" id="PF00294">
    <property type="entry name" value="PfkB"/>
    <property type="match status" value="1"/>
</dbReference>
<evidence type="ECO:0000256" key="2">
    <source>
        <dbReference type="ARBA" id="ARBA00022777"/>
    </source>
</evidence>
<dbReference type="Gene3D" id="3.40.1190.20">
    <property type="match status" value="1"/>
</dbReference>
<name>A0ABY4YB04_9GAMM</name>
<sequence length="170" mass="18011">MDTNLPAHLITHAIKLGATPYLCIDAVSISKSVKLPYDMQGVYLLKTDRHEASALANMPINSLEEGIHAAKIILQQGMNNLLITLGAEGYILANPSGAKYFAAIPLSHLVDVSGAGDAFVAALLAGLQRKMPLEESCQLGAAAAYFTLQSTKTVAGNFSFSDLKCFSLTV</sequence>
<organism evidence="4 5">
    <name type="scientific">Legionella lytica</name>
    <dbReference type="NCBI Taxonomy" id="96232"/>
    <lineage>
        <taxon>Bacteria</taxon>
        <taxon>Pseudomonadati</taxon>
        <taxon>Pseudomonadota</taxon>
        <taxon>Gammaproteobacteria</taxon>
        <taxon>Legionellales</taxon>
        <taxon>Legionellaceae</taxon>
        <taxon>Legionella</taxon>
    </lineage>
</organism>
<dbReference type="PANTHER" id="PTHR10584:SF166">
    <property type="entry name" value="RIBOKINASE"/>
    <property type="match status" value="1"/>
</dbReference>
<dbReference type="InterPro" id="IPR029056">
    <property type="entry name" value="Ribokinase-like"/>
</dbReference>